<name>A0A0G4LEE7_VERLO</name>
<reference evidence="10" key="1">
    <citation type="submission" date="2015-05" db="EMBL/GenBank/DDBJ databases">
        <authorList>
            <person name="Fogelqvist Johan"/>
        </authorList>
    </citation>
    <scope>NUCLEOTIDE SEQUENCE [LARGE SCALE GENOMIC DNA]</scope>
</reference>
<dbReference type="AlphaFoldDB" id="A0A0G4LEE7"/>
<evidence type="ECO:0000256" key="6">
    <source>
        <dbReference type="SAM" id="MobiDB-lite"/>
    </source>
</evidence>
<evidence type="ECO:0000256" key="5">
    <source>
        <dbReference type="ARBA" id="ARBA00023136"/>
    </source>
</evidence>
<dbReference type="GO" id="GO:0012505">
    <property type="term" value="C:endomembrane system"/>
    <property type="evidence" value="ECO:0007669"/>
    <property type="project" value="UniProtKB-SubCell"/>
</dbReference>
<feature type="compositionally biased region" description="Low complexity" evidence="6">
    <location>
        <begin position="356"/>
        <end position="434"/>
    </location>
</feature>
<dbReference type="InterPro" id="IPR026739">
    <property type="entry name" value="AP_beta"/>
</dbReference>
<dbReference type="Gene3D" id="1.25.10.10">
    <property type="entry name" value="Leucine-rich Repeat Variant"/>
    <property type="match status" value="1"/>
</dbReference>
<gene>
    <name evidence="9" type="ORF">BN1708_012851</name>
</gene>
<keyword evidence="10" id="KW-1185">Reference proteome</keyword>
<dbReference type="STRING" id="100787.A0A0G4LEE7"/>
<dbReference type="Proteomes" id="UP000044602">
    <property type="component" value="Unassembled WGS sequence"/>
</dbReference>
<feature type="domain" description="UBL3-like ubiquitin" evidence="8">
    <location>
        <begin position="504"/>
        <end position="574"/>
    </location>
</feature>
<dbReference type="Gene3D" id="3.10.20.90">
    <property type="entry name" value="Phosphatidylinositol 3-kinase Catalytic Subunit, Chain A, domain 1"/>
    <property type="match status" value="1"/>
</dbReference>
<evidence type="ECO:0008006" key="11">
    <source>
        <dbReference type="Google" id="ProtNLM"/>
    </source>
</evidence>
<keyword evidence="3" id="KW-0813">Transport</keyword>
<keyword evidence="4" id="KW-0653">Protein transport</keyword>
<evidence type="ECO:0000256" key="2">
    <source>
        <dbReference type="ARBA" id="ARBA00006613"/>
    </source>
</evidence>
<dbReference type="GO" id="GO:0006886">
    <property type="term" value="P:intracellular protein transport"/>
    <property type="evidence" value="ECO:0007669"/>
    <property type="project" value="InterPro"/>
</dbReference>
<comment type="similarity">
    <text evidence="2">Belongs to the adaptor complexes large subunit family.</text>
</comment>
<feature type="region of interest" description="Disordered" evidence="6">
    <location>
        <begin position="569"/>
        <end position="592"/>
    </location>
</feature>
<accession>A0A0G4LEE7</accession>
<dbReference type="SUPFAM" id="SSF54236">
    <property type="entry name" value="Ubiquitin-like"/>
    <property type="match status" value="1"/>
</dbReference>
<evidence type="ECO:0000256" key="4">
    <source>
        <dbReference type="ARBA" id="ARBA00022927"/>
    </source>
</evidence>
<sequence length="598" mass="65293">MNYIADQKQISALCRKLSPPLVTLLAKGPEVQYLALRNALLILQKRPEVLRNDIRVFFCKYNDPIYVKVTKLELIFMLANEKNIDEVLTELREYATEIDVHFVRKAVRAIGKLAIKIEPAARQCINLLLELVSTKVTYIVQEATVVIRNIFRKYPNQYESIIGTLCEHLDSLDEPEAKAAMVWVIGQYADRIENSEALLEDFLDSFAEEPVEVQLALLTATVKLFIQRPTKGQELVPRVLKWATEETDNPDLRDRAYMYWRLLSTDMAAAKTIVMTEKPPITAESERLDPATLEEMCLNVGTLATVYLKPVAMADSHQPTATTTTAVEMKNDTAASIDEPRDAVPMADLPGGPEQPASSSSAAAAAEKTTDTTTTPPTTTTTEASAAVAAPTTTNTTTNDAAATTAAAPTEDTIAAAAPTATTPTTTTPQSPRAARSDSLAIGPSVEHVQSVTPAHPSDGPVCNITLLLTTGARHPYRLDEKYLAKRNVAVPAKTDDGKSDPFSISVYTLKELILREWREEWDAKPASPSSIRLIHFGKLLDDKDQLKQYSFSAETANVVHMTVRPADLIEEEEPKGGSKSTSGGRLSGQGGGCCVIL</sequence>
<feature type="domain" description="Clathrin/coatomer adaptor adaptin-like N-terminal" evidence="7">
    <location>
        <begin position="4"/>
        <end position="265"/>
    </location>
</feature>
<evidence type="ECO:0000259" key="8">
    <source>
        <dbReference type="Pfam" id="PF13881"/>
    </source>
</evidence>
<dbReference type="InterPro" id="IPR029071">
    <property type="entry name" value="Ubiquitin-like_domsf"/>
</dbReference>
<keyword evidence="5" id="KW-0472">Membrane</keyword>
<feature type="region of interest" description="Disordered" evidence="6">
    <location>
        <begin position="334"/>
        <end position="438"/>
    </location>
</feature>
<dbReference type="Pfam" id="PF01602">
    <property type="entry name" value="Adaptin_N"/>
    <property type="match status" value="1"/>
</dbReference>
<dbReference type="EMBL" id="CVQH01011558">
    <property type="protein sequence ID" value="CRK20386.1"/>
    <property type="molecule type" value="Genomic_DNA"/>
</dbReference>
<evidence type="ECO:0000259" key="7">
    <source>
        <dbReference type="Pfam" id="PF01602"/>
    </source>
</evidence>
<dbReference type="GO" id="GO:0030117">
    <property type="term" value="C:membrane coat"/>
    <property type="evidence" value="ECO:0007669"/>
    <property type="project" value="InterPro"/>
</dbReference>
<evidence type="ECO:0000256" key="1">
    <source>
        <dbReference type="ARBA" id="ARBA00004308"/>
    </source>
</evidence>
<evidence type="ECO:0000313" key="10">
    <source>
        <dbReference type="Proteomes" id="UP000044602"/>
    </source>
</evidence>
<evidence type="ECO:0000313" key="9">
    <source>
        <dbReference type="EMBL" id="CRK20386.1"/>
    </source>
</evidence>
<dbReference type="InterPro" id="IPR039540">
    <property type="entry name" value="UBL3-like_ubiquitin_dom"/>
</dbReference>
<dbReference type="InterPro" id="IPR002553">
    <property type="entry name" value="Clathrin/coatomer_adapt-like_N"/>
</dbReference>
<dbReference type="InterPro" id="IPR011989">
    <property type="entry name" value="ARM-like"/>
</dbReference>
<dbReference type="GO" id="GO:0016192">
    <property type="term" value="P:vesicle-mediated transport"/>
    <property type="evidence" value="ECO:0007669"/>
    <property type="project" value="InterPro"/>
</dbReference>
<dbReference type="PANTHER" id="PTHR11134">
    <property type="entry name" value="ADAPTOR COMPLEX SUBUNIT BETA FAMILY MEMBER"/>
    <property type="match status" value="1"/>
</dbReference>
<proteinExistence type="inferred from homology"/>
<organism evidence="9 10">
    <name type="scientific">Verticillium longisporum</name>
    <name type="common">Verticillium dahliae var. longisporum</name>
    <dbReference type="NCBI Taxonomy" id="100787"/>
    <lineage>
        <taxon>Eukaryota</taxon>
        <taxon>Fungi</taxon>
        <taxon>Dikarya</taxon>
        <taxon>Ascomycota</taxon>
        <taxon>Pezizomycotina</taxon>
        <taxon>Sordariomycetes</taxon>
        <taxon>Hypocreomycetidae</taxon>
        <taxon>Glomerellales</taxon>
        <taxon>Plectosphaerellaceae</taxon>
        <taxon>Verticillium</taxon>
    </lineage>
</organism>
<dbReference type="Pfam" id="PF13881">
    <property type="entry name" value="Rad60-SLD_2"/>
    <property type="match status" value="1"/>
</dbReference>
<dbReference type="InterPro" id="IPR016024">
    <property type="entry name" value="ARM-type_fold"/>
</dbReference>
<dbReference type="SUPFAM" id="SSF48371">
    <property type="entry name" value="ARM repeat"/>
    <property type="match status" value="1"/>
</dbReference>
<comment type="subcellular location">
    <subcellularLocation>
        <location evidence="1">Endomembrane system</location>
    </subcellularLocation>
</comment>
<evidence type="ECO:0000256" key="3">
    <source>
        <dbReference type="ARBA" id="ARBA00022448"/>
    </source>
</evidence>
<protein>
    <recommendedName>
        <fullName evidence="11">Ubiquitin-like domain-containing protein</fullName>
    </recommendedName>
</protein>